<proteinExistence type="predicted"/>
<dbReference type="InterPro" id="IPR053281">
    <property type="entry name" value="Double_zinc_ribbon"/>
</dbReference>
<dbReference type="InterPro" id="IPR031493">
    <property type="entry name" value="Zinc_ribbon_15"/>
</dbReference>
<dbReference type="PANTHER" id="PTHR36718:SF1">
    <property type="entry name" value="DOUBLE ZINC RIBBON PROTEIN MJ0416"/>
    <property type="match status" value="1"/>
</dbReference>
<dbReference type="EMBL" id="JAQIFT010000069">
    <property type="protein sequence ID" value="MDA3733986.1"/>
    <property type="molecule type" value="Genomic_DNA"/>
</dbReference>
<dbReference type="Proteomes" id="UP001169242">
    <property type="component" value="Unassembled WGS sequence"/>
</dbReference>
<dbReference type="PANTHER" id="PTHR36718">
    <property type="entry name" value="OS05G0435400 PROTEIN"/>
    <property type="match status" value="1"/>
</dbReference>
<reference evidence="2" key="1">
    <citation type="journal article" date="2023" name="Int. J. Syst. Evol. Microbiol.">
        <title>&lt;i&gt;Holtiella tumoricola&lt;/i&gt; gen. nov. sp. nov., isolated from a human clinical sample.</title>
        <authorList>
            <person name="Allen-Vercoe E."/>
            <person name="Daigneault M.C."/>
            <person name="Vancuren S.J."/>
            <person name="Cochrane K."/>
            <person name="O'Neal L.L."/>
            <person name="Sankaranarayanan K."/>
            <person name="Lawson P.A."/>
        </authorList>
    </citation>
    <scope>NUCLEOTIDE SEQUENCE</scope>
    <source>
        <strain evidence="2">CC70A</strain>
    </source>
</reference>
<evidence type="ECO:0000313" key="3">
    <source>
        <dbReference type="Proteomes" id="UP001169242"/>
    </source>
</evidence>
<sequence>MFFIIDIMPGLKVLKLLVGTCRSCHHQGELELIKTYQCLRLFFIPVFKWHTRYFLRHSCGAMMAVSEEDAIAMLHVGIMPDQVQVEVMEKGPVRCATCGRILEEDFICCPYCGNNTK</sequence>
<accession>A0AA42DRX3</accession>
<name>A0AA42DRX3_9FIRM</name>
<dbReference type="Pfam" id="PF17032">
    <property type="entry name" value="Zn_ribbon_15"/>
    <property type="match status" value="1"/>
</dbReference>
<organism evidence="2 3">
    <name type="scientific">Holtiella tumoricola</name>
    <dbReference type="NCBI Taxonomy" id="3018743"/>
    <lineage>
        <taxon>Bacteria</taxon>
        <taxon>Bacillati</taxon>
        <taxon>Bacillota</taxon>
        <taxon>Clostridia</taxon>
        <taxon>Lachnospirales</taxon>
        <taxon>Cellulosilyticaceae</taxon>
        <taxon>Holtiella</taxon>
    </lineage>
</organism>
<dbReference type="AlphaFoldDB" id="A0AA42DRX3"/>
<dbReference type="RefSeq" id="WP_271013646.1">
    <property type="nucleotide sequence ID" value="NZ_JAQIFT010000069.1"/>
</dbReference>
<feature type="domain" description="Zinc-ribbon 15" evidence="1">
    <location>
        <begin position="20"/>
        <end position="113"/>
    </location>
</feature>
<evidence type="ECO:0000259" key="1">
    <source>
        <dbReference type="Pfam" id="PF17032"/>
    </source>
</evidence>
<keyword evidence="3" id="KW-1185">Reference proteome</keyword>
<comment type="caution">
    <text evidence="2">The sequence shown here is derived from an EMBL/GenBank/DDBJ whole genome shotgun (WGS) entry which is preliminary data.</text>
</comment>
<protein>
    <submittedName>
        <fullName evidence="2">Zinc ribbon domain-containing protein</fullName>
    </submittedName>
</protein>
<evidence type="ECO:0000313" key="2">
    <source>
        <dbReference type="EMBL" id="MDA3733986.1"/>
    </source>
</evidence>
<gene>
    <name evidence="2" type="ORF">PBV87_21155</name>
</gene>